<dbReference type="SMART" id="SM00335">
    <property type="entry name" value="ANX"/>
    <property type="match status" value="17"/>
</dbReference>
<dbReference type="Pfam" id="PF13879">
    <property type="entry name" value="Hmw_CFAP97"/>
    <property type="match status" value="1"/>
</dbReference>
<keyword evidence="5" id="KW-0106">Calcium</keyword>
<evidence type="ECO:0000256" key="3">
    <source>
        <dbReference type="ARBA" id="ARBA00022737"/>
    </source>
</evidence>
<feature type="compositionally biased region" description="Basic and acidic residues" evidence="6">
    <location>
        <begin position="223"/>
        <end position="239"/>
    </location>
</feature>
<feature type="region of interest" description="Disordered" evidence="6">
    <location>
        <begin position="1415"/>
        <end position="1499"/>
    </location>
</feature>
<feature type="compositionally biased region" description="Acidic residues" evidence="6">
    <location>
        <begin position="181"/>
        <end position="198"/>
    </location>
</feature>
<feature type="compositionally biased region" description="Basic and acidic residues" evidence="6">
    <location>
        <begin position="1797"/>
        <end position="1819"/>
    </location>
</feature>
<evidence type="ECO:0000256" key="2">
    <source>
        <dbReference type="ARBA" id="ARBA00008315"/>
    </source>
</evidence>
<dbReference type="PROSITE" id="PS00223">
    <property type="entry name" value="ANNEXIN_1"/>
    <property type="match status" value="6"/>
</dbReference>
<dbReference type="PANTHER" id="PTHR10502:SF102">
    <property type="entry name" value="ANNEXIN B11"/>
    <property type="match status" value="1"/>
</dbReference>
<dbReference type="InterPro" id="IPR037104">
    <property type="entry name" value="Annexin_sf"/>
</dbReference>
<proteinExistence type="inferred from homology"/>
<keyword evidence="3 5" id="KW-0677">Repeat</keyword>
<feature type="compositionally biased region" description="Low complexity" evidence="6">
    <location>
        <begin position="1020"/>
        <end position="1036"/>
    </location>
</feature>
<feature type="compositionally biased region" description="Basic and acidic residues" evidence="6">
    <location>
        <begin position="316"/>
        <end position="334"/>
    </location>
</feature>
<gene>
    <name evidence="8" type="primary">LOC101846653</name>
</gene>
<feature type="compositionally biased region" description="Basic and acidic residues" evidence="6">
    <location>
        <begin position="1037"/>
        <end position="1113"/>
    </location>
</feature>
<feature type="compositionally biased region" description="Basic and acidic residues" evidence="6">
    <location>
        <begin position="84"/>
        <end position="102"/>
    </location>
</feature>
<feature type="region of interest" description="Disordered" evidence="6">
    <location>
        <begin position="155"/>
        <end position="334"/>
    </location>
</feature>
<feature type="compositionally biased region" description="Basic and acidic residues" evidence="6">
    <location>
        <begin position="1456"/>
        <end position="1492"/>
    </location>
</feature>
<evidence type="ECO:0000256" key="5">
    <source>
        <dbReference type="RuleBase" id="RU003540"/>
    </source>
</evidence>
<feature type="compositionally biased region" description="Basic and acidic residues" evidence="6">
    <location>
        <begin position="1433"/>
        <end position="1448"/>
    </location>
</feature>
<feature type="compositionally biased region" description="Basic and acidic residues" evidence="6">
    <location>
        <begin position="632"/>
        <end position="651"/>
    </location>
</feature>
<feature type="region of interest" description="Disordered" evidence="6">
    <location>
        <begin position="1966"/>
        <end position="1988"/>
    </location>
</feature>
<evidence type="ECO:0000313" key="7">
    <source>
        <dbReference type="Proteomes" id="UP000694888"/>
    </source>
</evidence>
<feature type="region of interest" description="Disordered" evidence="6">
    <location>
        <begin position="1640"/>
        <end position="1663"/>
    </location>
</feature>
<dbReference type="SUPFAM" id="SSF47874">
    <property type="entry name" value="Annexin"/>
    <property type="match status" value="5"/>
</dbReference>
<sequence length="2116" mass="239125">MPNTRMYTALEHERAYRLHKEKVGGVRSRVDNSPPRQYPHLNLRLKQLELQEQRNATIDRENKLLLRKMQEIMEARETTSNQKGKKEREIKSLNNEQREREHNKIMSENIGIARRIERTRPMYRVDKWEADYKHKQYLMDNWKKKNEKNRIYAPPLMKAQKEERSPRNQKSPKGQRKHRDDDEEEDKYESDFDTESDDEKDRQRRKGDKLPPINSAQSQKHGKGNETNRSKGDGQDTQRSKGAGRQSPRQSSPRPWEHQERKWEYKSPDPDLWMYYGFRPKDSDDEEEDRSPRKDKTKGGKKDDRTQGKDVNNTTAEKDGGKESAEKQAENDARQLYKVAKENAPAHEILIKTLAKKSFKQRMKTKDKYREMYEQDLESDLKKGLGNEWSLLIESLLNDQNEGQSEGVAKAMKSGDPVALVKKVAPLSNQELSDLKEEYLKENSISLESDISKKYKNPVQLFLLTLVKGNKSEKEEVSEKTAEKDAKALYEFGDGRWTSNKGKFILLLEEKSPSYMRSVFEQYKNVNKGKAAAKAVQEECPKDYAQVVTAYISCTESAGSETADNLHKNLDPTNPVFVKTVVAKSDSDIPKVRKEYKKKFGKDLAEDLEQKSDHTTIPVLKVLINKNPKGKGGKDKDDTRRGESEGQGKSEDDAEEEKFDPDADAEKLHNAVKGLGTDEDAIINIIPCRTNAQRQEIKKRYKELYKQDLIKDLKGDLSGDFEDAILGLMMEPVEYDAHCLREAMKGLGTDETTLVGIICSKSKGEMSQIKDVYKKAYKKDLESDIKGDTSGEFRDLLLHLVGGKKKGDDDVDEDKAEKDAKDLYENSSKETLREIFTKNSKAQIDATAKAHQKLYNKDISESIKKASSGDSEEAYLAVVKSQDDKVTFYTERLNSSVKGLGTNEKQLTRIIVSTSEGDLPAIQSKYKEMYGKSLKDEVQDETSGDYRKTLLKLIGSHGGDEKKDNKAGKDAKQKKGGGRANSPKKEDSKTTKREGTKTSNKGDTKETKREDTKSVKKEQPLAQKKAAAKSQTQQDQGKTKREDSQAKEDKSAKKGEKNEATAKKGEKSEVAAKKDEKKGTDKGKKDKKGDEKESKKDKEEETKDKAEKEKNQDEEKDEDEDATRLYKAMKGLGTDEDTIIDIIPSRSNAERQQIKKRYQELYKKDLEKELKSELSGDLEEVILGLMMPPVEYDAFCLYEAMKGKGTDEAALIGILCSKTPAEIDEIKGVYKKAYKTDLDKDVKSDTSGDFRDLLVQKVSGQGDEDSKVDQERAEKDAKALHDNPSKDTAKQAFSMASLTQVKATAAAHEELFGEDITESIKKASSGDAEDAYIALVKSQDSLTEFYAQRLNSSMKGFGTNDSQLIRILVSRSELDLPVIKGEYQQLYSNSLRKDVESDTSGDYRKVLLKIIDNCGETKPKSKPKSTKKKQTTKKKEEPKQAEQKETKRAVIAPVKAEGKDDAKGKDKDKDAKTDKDEKKDKKGGKSEQKEDEKQDDDEDATRLYKAMKGLGTDEDTIIDIIPSRSNAERQQIKKRYQELYKKELEKDLKSELSGDLEEVILGLMMPPVEYDAFCLHEAMKGLGTDETTLIGIITAKSTADLKEIKAVYKKVYKQDLEKDVSKDTSGEFRELLVQLLNGQREEGSDVNKDQAEEEARTLRDKPSKEKVREILAKRSPAQVKATGEAHQKLFGESITESIRKACSGDAEMAYLALVKSAEDEVTFYAERLNSSMEGKGTNETQLSRILVAQSEMNLPTIMSKYEKLYSRKLRGDIDKETSGDYKKALLAILDSSGANTSKDKKKSDESKTTKENKDKDNKKDEEDAIKIFQAMDGLGTNEDVIIGIITRRSNSERQDLKSKYQDLYKKDLTSELKSELSGDLEETILGLMMKPVEYDAHCLHESVKGMGTDETILIGILCSHTPPQLADIKKSYKKAYRSEVSEDIRKDTSGDFQQLLLQLLNNQGDSNVQADKKKAETDAKKLHDEPSAQSLKEALSNGNKKQISAVAEAHKKLFKEDITESIKKASSGDTENAYLALVKASDDEPTFYAERLNQAMKGVGTNDTLLIRTVVSRSEVDLPAIKSKYQQLYKRSLRQDIESDTSGDYKNTLLKIVDKK</sequence>
<dbReference type="RefSeq" id="XP_012938085.1">
    <property type="nucleotide sequence ID" value="XM_013082631.2"/>
</dbReference>
<feature type="region of interest" description="Disordered" evidence="6">
    <location>
        <begin position="619"/>
        <end position="664"/>
    </location>
</feature>
<comment type="similarity">
    <text evidence="2">Belongs to the CFAP97 family.</text>
</comment>
<feature type="compositionally biased region" description="Basic and acidic residues" evidence="6">
    <location>
        <begin position="958"/>
        <end position="973"/>
    </location>
</feature>
<feature type="compositionally biased region" description="Basic residues" evidence="6">
    <location>
        <begin position="1420"/>
        <end position="1432"/>
    </location>
</feature>
<evidence type="ECO:0000313" key="8">
    <source>
        <dbReference type="RefSeq" id="XP_012938085.1"/>
    </source>
</evidence>
<feature type="compositionally biased region" description="Basic and acidic residues" evidence="6">
    <location>
        <begin position="255"/>
        <end position="269"/>
    </location>
</feature>
<evidence type="ECO:0000256" key="4">
    <source>
        <dbReference type="ARBA" id="ARBA00023216"/>
    </source>
</evidence>
<dbReference type="InterPro" id="IPR018502">
    <property type="entry name" value="Annexin_repeat"/>
</dbReference>
<accession>A0ABM1A027</accession>
<dbReference type="InterPro" id="IPR018252">
    <property type="entry name" value="Annexin_repeat_CS"/>
</dbReference>
<comment type="similarity">
    <text evidence="1 5">Belongs to the annexin family.</text>
</comment>
<feature type="region of interest" description="Disordered" evidence="6">
    <location>
        <begin position="1259"/>
        <end position="1287"/>
    </location>
</feature>
<dbReference type="GeneID" id="101846653"/>
<evidence type="ECO:0000256" key="1">
    <source>
        <dbReference type="ARBA" id="ARBA00007831"/>
    </source>
</evidence>
<dbReference type="Proteomes" id="UP000694888">
    <property type="component" value="Unplaced"/>
</dbReference>
<dbReference type="InterPro" id="IPR001464">
    <property type="entry name" value="Annexin"/>
</dbReference>
<feature type="compositionally biased region" description="Basic and acidic residues" evidence="6">
    <location>
        <begin position="1970"/>
        <end position="1986"/>
    </location>
</feature>
<reference evidence="8" key="1">
    <citation type="submission" date="2025-08" db="UniProtKB">
        <authorList>
            <consortium name="RefSeq"/>
        </authorList>
    </citation>
    <scope>IDENTIFICATION</scope>
</reference>
<keyword evidence="5" id="KW-0111">Calcium/phospholipid-binding</keyword>
<feature type="compositionally biased region" description="Basic and acidic residues" evidence="6">
    <location>
        <begin position="1264"/>
        <end position="1287"/>
    </location>
</feature>
<dbReference type="InterPro" id="IPR029488">
    <property type="entry name" value="Hmw/CFAP97"/>
</dbReference>
<feature type="compositionally biased region" description="Basic and acidic residues" evidence="6">
    <location>
        <begin position="983"/>
        <end position="1019"/>
    </location>
</feature>
<feature type="region of interest" description="Disordered" evidence="6">
    <location>
        <begin position="76"/>
        <end position="102"/>
    </location>
</feature>
<keyword evidence="4 5" id="KW-0041">Annexin</keyword>
<dbReference type="Gene3D" id="1.10.220.10">
    <property type="entry name" value="Annexin"/>
    <property type="match status" value="18"/>
</dbReference>
<name>A0ABM1A027_APLCA</name>
<dbReference type="Pfam" id="PF00191">
    <property type="entry name" value="Annexin"/>
    <property type="match status" value="15"/>
</dbReference>
<dbReference type="PROSITE" id="PS51897">
    <property type="entry name" value="ANNEXIN_2"/>
    <property type="match status" value="13"/>
</dbReference>
<dbReference type="PANTHER" id="PTHR10502">
    <property type="entry name" value="ANNEXIN"/>
    <property type="match status" value="1"/>
</dbReference>
<evidence type="ECO:0000256" key="6">
    <source>
        <dbReference type="SAM" id="MobiDB-lite"/>
    </source>
</evidence>
<feature type="region of interest" description="Disordered" evidence="6">
    <location>
        <begin position="955"/>
        <end position="1125"/>
    </location>
</feature>
<feature type="compositionally biased region" description="Basic and acidic residues" evidence="6">
    <location>
        <begin position="290"/>
        <end position="308"/>
    </location>
</feature>
<protein>
    <recommendedName>
        <fullName evidence="5">Annexin</fullName>
    </recommendedName>
</protein>
<feature type="region of interest" description="Disordered" evidence="6">
    <location>
        <begin position="1794"/>
        <end position="1819"/>
    </location>
</feature>
<organism evidence="7 8">
    <name type="scientific">Aplysia californica</name>
    <name type="common">California sea hare</name>
    <dbReference type="NCBI Taxonomy" id="6500"/>
    <lineage>
        <taxon>Eukaryota</taxon>
        <taxon>Metazoa</taxon>
        <taxon>Spiralia</taxon>
        <taxon>Lophotrochozoa</taxon>
        <taxon>Mollusca</taxon>
        <taxon>Gastropoda</taxon>
        <taxon>Heterobranchia</taxon>
        <taxon>Euthyneura</taxon>
        <taxon>Tectipleura</taxon>
        <taxon>Aplysiida</taxon>
        <taxon>Aplysioidea</taxon>
        <taxon>Aplysiidae</taxon>
        <taxon>Aplysia</taxon>
    </lineage>
</organism>
<dbReference type="PRINTS" id="PR00196">
    <property type="entry name" value="ANNEXIN"/>
</dbReference>
<keyword evidence="7" id="KW-1185">Reference proteome</keyword>
<comment type="domain">
    <text evidence="5">A pair of annexin repeats may form one binding site for calcium and phospholipid.</text>
</comment>